<dbReference type="Gene3D" id="1.10.520.20">
    <property type="entry name" value="N-terminal domain of the delta subunit of the F1F0-ATP synthase"/>
    <property type="match status" value="1"/>
</dbReference>
<comment type="subcellular location">
    <subcellularLocation>
        <location evidence="8">Cell membrane</location>
        <topology evidence="8">Peripheral membrane protein</topology>
    </subcellularLocation>
    <subcellularLocation>
        <location evidence="1">Membrane</location>
    </subcellularLocation>
</comment>
<name>A0ABV2JII3_9STRE</name>
<dbReference type="NCBIfam" id="NF004401">
    <property type="entry name" value="PRK05758.2-1"/>
    <property type="match status" value="1"/>
</dbReference>
<comment type="function">
    <text evidence="8">This protein is part of the stalk that links CF(0) to CF(1). It either transmits conformational changes from CF(0) to CF(1) or is implicated in proton conduction.</text>
</comment>
<proteinExistence type="inferred from homology"/>
<keyword evidence="3 8" id="KW-1003">Cell membrane</keyword>
<dbReference type="PANTHER" id="PTHR11910">
    <property type="entry name" value="ATP SYNTHASE DELTA CHAIN"/>
    <property type="match status" value="1"/>
</dbReference>
<dbReference type="InterPro" id="IPR026015">
    <property type="entry name" value="ATP_synth_OSCP/delta_N_sf"/>
</dbReference>
<evidence type="ECO:0000256" key="8">
    <source>
        <dbReference type="HAMAP-Rule" id="MF_01416"/>
    </source>
</evidence>
<dbReference type="SUPFAM" id="SSF47928">
    <property type="entry name" value="N-terminal domain of the delta subunit of the F1F0-ATP synthase"/>
    <property type="match status" value="1"/>
</dbReference>
<evidence type="ECO:0000256" key="4">
    <source>
        <dbReference type="ARBA" id="ARBA00022781"/>
    </source>
</evidence>
<comment type="similarity">
    <text evidence="8">Belongs to the ATPase delta chain family.</text>
</comment>
<reference evidence="9 10" key="1">
    <citation type="submission" date="2024-06" db="EMBL/GenBank/DDBJ databases">
        <title>Genomic Encyclopedia of Type Strains, Phase IV (KMG-IV): sequencing the most valuable type-strain genomes for metagenomic binning, comparative biology and taxonomic classification.</title>
        <authorList>
            <person name="Goeker M."/>
        </authorList>
    </citation>
    <scope>NUCLEOTIDE SEQUENCE [LARGE SCALE GENOMIC DNA]</scope>
    <source>
        <strain evidence="9 10">DSM 15349</strain>
    </source>
</reference>
<keyword evidence="4 8" id="KW-0375">Hydrogen ion transport</keyword>
<dbReference type="NCBIfam" id="TIGR01145">
    <property type="entry name" value="ATP_synt_delta"/>
    <property type="match status" value="1"/>
</dbReference>
<keyword evidence="6 8" id="KW-0472">Membrane</keyword>
<accession>A0ABV2JII3</accession>
<comment type="caution">
    <text evidence="9">The sequence shown here is derived from an EMBL/GenBank/DDBJ whole genome shotgun (WGS) entry which is preliminary data.</text>
</comment>
<protein>
    <recommendedName>
        <fullName evidence="8">ATP synthase subunit delta</fullName>
    </recommendedName>
    <alternativeName>
        <fullName evidence="8">ATP synthase F(1) sector subunit delta</fullName>
    </alternativeName>
    <alternativeName>
        <fullName evidence="8">F-type ATPase subunit delta</fullName>
        <shortName evidence="8">F-ATPase subunit delta</shortName>
    </alternativeName>
</protein>
<dbReference type="RefSeq" id="WP_253362987.1">
    <property type="nucleotide sequence ID" value="NZ_JALJXU010000001.1"/>
</dbReference>
<comment type="function">
    <text evidence="8">F(1)F(0) ATP synthase produces ATP from ADP in the presence of a proton or sodium gradient. F-type ATPases consist of two structural domains, F(1) containing the extramembraneous catalytic core and F(0) containing the membrane proton channel, linked together by a central stalk and a peripheral stalk. During catalysis, ATP synthesis in the catalytic domain of F(1) is coupled via a rotary mechanism of the central stalk subunits to proton translocation.</text>
</comment>
<dbReference type="EMBL" id="JBEPMK010000001">
    <property type="protein sequence ID" value="MET3643719.1"/>
    <property type="molecule type" value="Genomic_DNA"/>
</dbReference>
<evidence type="ECO:0000256" key="5">
    <source>
        <dbReference type="ARBA" id="ARBA00023065"/>
    </source>
</evidence>
<evidence type="ECO:0000256" key="2">
    <source>
        <dbReference type="ARBA" id="ARBA00022448"/>
    </source>
</evidence>
<keyword evidence="2 8" id="KW-0813">Transport</keyword>
<dbReference type="HAMAP" id="MF_01416">
    <property type="entry name" value="ATP_synth_delta_bact"/>
    <property type="match status" value="1"/>
</dbReference>
<evidence type="ECO:0000256" key="1">
    <source>
        <dbReference type="ARBA" id="ARBA00004370"/>
    </source>
</evidence>
<evidence type="ECO:0000313" key="10">
    <source>
        <dbReference type="Proteomes" id="UP001549055"/>
    </source>
</evidence>
<evidence type="ECO:0000256" key="3">
    <source>
        <dbReference type="ARBA" id="ARBA00022475"/>
    </source>
</evidence>
<keyword evidence="8" id="KW-0139">CF(1)</keyword>
<dbReference type="Proteomes" id="UP001549055">
    <property type="component" value="Unassembled WGS sequence"/>
</dbReference>
<dbReference type="Pfam" id="PF00213">
    <property type="entry name" value="OSCP"/>
    <property type="match status" value="1"/>
</dbReference>
<evidence type="ECO:0000313" key="9">
    <source>
        <dbReference type="EMBL" id="MET3643719.1"/>
    </source>
</evidence>
<keyword evidence="7 8" id="KW-0066">ATP synthesis</keyword>
<organism evidence="9 10">
    <name type="scientific">Streptococcus gallinaceus</name>
    <dbReference type="NCBI Taxonomy" id="165758"/>
    <lineage>
        <taxon>Bacteria</taxon>
        <taxon>Bacillati</taxon>
        <taxon>Bacillota</taxon>
        <taxon>Bacilli</taxon>
        <taxon>Lactobacillales</taxon>
        <taxon>Streptococcaceae</taxon>
        <taxon>Streptococcus</taxon>
    </lineage>
</organism>
<evidence type="ECO:0000256" key="7">
    <source>
        <dbReference type="ARBA" id="ARBA00023310"/>
    </source>
</evidence>
<keyword evidence="10" id="KW-1185">Reference proteome</keyword>
<gene>
    <name evidence="8" type="primary">atpH</name>
    <name evidence="9" type="ORF">ABID27_000336</name>
</gene>
<keyword evidence="5 8" id="KW-0406">Ion transport</keyword>
<dbReference type="InterPro" id="IPR000711">
    <property type="entry name" value="ATPase_OSCP/dsu"/>
</dbReference>
<sequence>MAAREDAFVQKIAQTFVEQVYDREDIWHIYDEVEHILDIIKETHLGRILNSATVSLEDKEEFLRTLRQSEYRFVNDLVEAVIQNGQAGLLKEILETVLFKISKHKNAFDAVVTSVQPLTDEQKERIATLTEKRFDIRVRNVVEHIDREILGGFIVNINHHVIDASVRSQLKDIRKKL</sequence>
<evidence type="ECO:0000256" key="6">
    <source>
        <dbReference type="ARBA" id="ARBA00023136"/>
    </source>
</evidence>